<dbReference type="SMART" id="SM00020">
    <property type="entry name" value="Tryp_SPc"/>
    <property type="match status" value="1"/>
</dbReference>
<keyword evidence="3 8" id="KW-0378">Hydrolase</keyword>
<evidence type="ECO:0000256" key="4">
    <source>
        <dbReference type="ARBA" id="ARBA00022825"/>
    </source>
</evidence>
<evidence type="ECO:0000313" key="13">
    <source>
        <dbReference type="Proteomes" id="UP000677803"/>
    </source>
</evidence>
<keyword evidence="2 8" id="KW-0645">Protease</keyword>
<keyword evidence="9" id="KW-1133">Transmembrane helix</keyword>
<dbReference type="Proteomes" id="UP000677803">
    <property type="component" value="Unassembled WGS sequence"/>
</dbReference>
<dbReference type="InterPro" id="IPR018114">
    <property type="entry name" value="TRYPSIN_HIS"/>
</dbReference>
<dbReference type="PROSITE" id="PS00134">
    <property type="entry name" value="TRYPSIN_HIS"/>
    <property type="match status" value="1"/>
</dbReference>
<gene>
    <name evidence="12" type="ORF">MMEN_LOCUS18263</name>
</gene>
<evidence type="ECO:0000259" key="11">
    <source>
        <dbReference type="PROSITE" id="PS50287"/>
    </source>
</evidence>
<dbReference type="InterPro" id="IPR043504">
    <property type="entry name" value="Peptidase_S1_PA_chymotrypsin"/>
</dbReference>
<keyword evidence="6" id="KW-0325">Glycoprotein</keyword>
<comment type="caution">
    <text evidence="7">Lacks conserved residue(s) required for the propagation of feature annotation.</text>
</comment>
<evidence type="ECO:0000313" key="12">
    <source>
        <dbReference type="EMBL" id="CAG6001401.1"/>
    </source>
</evidence>
<dbReference type="GO" id="GO:0006508">
    <property type="term" value="P:proteolysis"/>
    <property type="evidence" value="ECO:0007669"/>
    <property type="project" value="UniProtKB-KW"/>
</dbReference>
<accession>A0A8S4BJU1</accession>
<keyword evidence="13" id="KW-1185">Reference proteome</keyword>
<sequence length="778" mass="86500">SLDGDTLSVIENPAAVSHSFRSETKPGVAGTKGVQGWLKGIHSTTHAHRLVRLLAAVCAVGLLGGLVVGVWFLVKLLLRPSTSQTPVGLEDTKETSFCNVTEDVSISDPRKGSVFYRISQENSLLEIQLDKQPSWLPVCYERWNSSLGTLVCRELGYLRLTKHKGVNLTDIGPNYTDGFIQITSEHKSNLETMWQFRKSCVTGKVISLQCFECGTRAKLPRIIGGVEATLGRWPWQVSLYYSNRHTCGGSIITSQWIVTAAHCVHNYRLPQVSSWVVYAGIVTRKAAKMSQHTGYAVDKIIYNKNYNHRSHDSDIALMKLRTPLNFSDTIRPICLPLHGYDIPGGTQCWISGWGYTQPDGVHSPDTLKEAPVPIISTKKCNSTCMYNGEITSRMLCAGYTEGKVDACQGDSGGPLVCQDENTWRLVGVVSWGTGCAEPNHPGVYSKVSEFLRWIYDVVEMSKAGSTEDVLRQVNQFWSMLDDLSQTDPAAYRKLIEKQMKEGAEFRAPPELHSCLCTQILAPKKGLLYINICSWKRVPAPQDVSSSLPVCAGKLETGTKENQGWYAVMDVALNPAVLQESREDKADINNVYLLALNFAQQQHGWQLSPEYSLVNCSPESSTDDLRRRLGLQMGPNISDQPERVIQSPVALLQQISFARSEKQDKGSGSQITSAPVEHVKKNLIEVISTTSVEPQRPEYQLEVKTDTAGVPRSVELTVELPKVRSMSECQLRVSKDDVLLEVEDVYYLLLQLPKLVKEDSASAVFNKKKRRLCFKVDVL</sequence>
<dbReference type="InterPro" id="IPR001254">
    <property type="entry name" value="Trypsin_dom"/>
</dbReference>
<dbReference type="Pfam" id="PF18201">
    <property type="entry name" value="PIH1_CS"/>
    <property type="match status" value="1"/>
</dbReference>
<dbReference type="AlphaFoldDB" id="A0A8S4BJU1"/>
<feature type="domain" description="SRCR" evidence="11">
    <location>
        <begin position="104"/>
        <end position="156"/>
    </location>
</feature>
<dbReference type="InterPro" id="IPR001190">
    <property type="entry name" value="SRCR"/>
</dbReference>
<dbReference type="InterPro" id="IPR041442">
    <property type="entry name" value="PIH1D1/2/3_CS-like"/>
</dbReference>
<dbReference type="GO" id="GO:0004252">
    <property type="term" value="F:serine-type endopeptidase activity"/>
    <property type="evidence" value="ECO:0007669"/>
    <property type="project" value="InterPro"/>
</dbReference>
<dbReference type="CDD" id="cd00190">
    <property type="entry name" value="Tryp_SPc"/>
    <property type="match status" value="1"/>
</dbReference>
<keyword evidence="4 8" id="KW-0720">Serine protease</keyword>
<evidence type="ECO:0000256" key="9">
    <source>
        <dbReference type="SAM" id="Phobius"/>
    </source>
</evidence>
<dbReference type="EMBL" id="CAJRST010037777">
    <property type="protein sequence ID" value="CAG6001401.1"/>
    <property type="molecule type" value="Genomic_DNA"/>
</dbReference>
<evidence type="ECO:0000256" key="3">
    <source>
        <dbReference type="ARBA" id="ARBA00022801"/>
    </source>
</evidence>
<dbReference type="SUPFAM" id="SSF50494">
    <property type="entry name" value="Trypsin-like serine proteases"/>
    <property type="match status" value="1"/>
</dbReference>
<evidence type="ECO:0000256" key="1">
    <source>
        <dbReference type="ARBA" id="ARBA00008511"/>
    </source>
</evidence>
<dbReference type="Gene3D" id="3.10.250.10">
    <property type="entry name" value="SRCR-like domain"/>
    <property type="match status" value="1"/>
</dbReference>
<dbReference type="InterPro" id="IPR009003">
    <property type="entry name" value="Peptidase_S1_PA"/>
</dbReference>
<protein>
    <submittedName>
        <fullName evidence="12">(Atlantic silverside) hypothetical protein</fullName>
    </submittedName>
</protein>
<dbReference type="Pfam" id="PF15494">
    <property type="entry name" value="SRCR_2"/>
    <property type="match status" value="1"/>
</dbReference>
<evidence type="ECO:0000256" key="6">
    <source>
        <dbReference type="ARBA" id="ARBA00023180"/>
    </source>
</evidence>
<feature type="domain" description="Peptidase S1" evidence="10">
    <location>
        <begin position="222"/>
        <end position="459"/>
    </location>
</feature>
<evidence type="ECO:0000256" key="7">
    <source>
        <dbReference type="PROSITE-ProRule" id="PRU00196"/>
    </source>
</evidence>
<keyword evidence="9" id="KW-0812">Transmembrane</keyword>
<dbReference type="PANTHER" id="PTHR24252">
    <property type="entry name" value="ACROSIN-RELATED"/>
    <property type="match status" value="1"/>
</dbReference>
<dbReference type="PROSITE" id="PS00135">
    <property type="entry name" value="TRYPSIN_SER"/>
    <property type="match status" value="1"/>
</dbReference>
<dbReference type="OrthoDB" id="5979691at2759"/>
<comment type="similarity">
    <text evidence="1">Belongs to the PIH1 family.</text>
</comment>
<dbReference type="Pfam" id="PF00089">
    <property type="entry name" value="Trypsin"/>
    <property type="match status" value="1"/>
</dbReference>
<evidence type="ECO:0000256" key="5">
    <source>
        <dbReference type="ARBA" id="ARBA00023157"/>
    </source>
</evidence>
<name>A0A8S4BJU1_9TELE</name>
<evidence type="ECO:0000256" key="2">
    <source>
        <dbReference type="ARBA" id="ARBA00022670"/>
    </source>
</evidence>
<dbReference type="InterPro" id="IPR033116">
    <property type="entry name" value="TRYPSIN_SER"/>
</dbReference>
<dbReference type="Gene3D" id="2.40.10.10">
    <property type="entry name" value="Trypsin-like serine proteases"/>
    <property type="match status" value="2"/>
</dbReference>
<proteinExistence type="inferred from homology"/>
<dbReference type="PROSITE" id="PS50287">
    <property type="entry name" value="SRCR_2"/>
    <property type="match status" value="1"/>
</dbReference>
<feature type="non-terminal residue" evidence="12">
    <location>
        <position position="778"/>
    </location>
</feature>
<dbReference type="SMART" id="SM00202">
    <property type="entry name" value="SR"/>
    <property type="match status" value="1"/>
</dbReference>
<dbReference type="PANTHER" id="PTHR24252:SF27">
    <property type="entry name" value="TRANSMEMBRANE PROTEASE SERINE 3-LIKE"/>
    <property type="match status" value="1"/>
</dbReference>
<dbReference type="SUPFAM" id="SSF56487">
    <property type="entry name" value="SRCR-like"/>
    <property type="match status" value="1"/>
</dbReference>
<reference evidence="12" key="1">
    <citation type="submission" date="2021-05" db="EMBL/GenBank/DDBJ databases">
        <authorList>
            <person name="Tigano A."/>
        </authorList>
    </citation>
    <scope>NUCLEOTIDE SEQUENCE</scope>
</reference>
<dbReference type="PRINTS" id="PR00722">
    <property type="entry name" value="CHYMOTRYPSIN"/>
</dbReference>
<organism evidence="12 13">
    <name type="scientific">Menidia menidia</name>
    <name type="common">Atlantic silverside</name>
    <dbReference type="NCBI Taxonomy" id="238744"/>
    <lineage>
        <taxon>Eukaryota</taxon>
        <taxon>Metazoa</taxon>
        <taxon>Chordata</taxon>
        <taxon>Craniata</taxon>
        <taxon>Vertebrata</taxon>
        <taxon>Euteleostomi</taxon>
        <taxon>Actinopterygii</taxon>
        <taxon>Neopterygii</taxon>
        <taxon>Teleostei</taxon>
        <taxon>Neoteleostei</taxon>
        <taxon>Acanthomorphata</taxon>
        <taxon>Ovalentaria</taxon>
        <taxon>Atherinomorphae</taxon>
        <taxon>Atheriniformes</taxon>
        <taxon>Atherinopsidae</taxon>
        <taxon>Menidiinae</taxon>
        <taxon>Menidia</taxon>
    </lineage>
</organism>
<feature type="transmembrane region" description="Helical" evidence="9">
    <location>
        <begin position="53"/>
        <end position="74"/>
    </location>
</feature>
<dbReference type="InterPro" id="IPR001314">
    <property type="entry name" value="Peptidase_S1A"/>
</dbReference>
<evidence type="ECO:0000256" key="8">
    <source>
        <dbReference type="RuleBase" id="RU363034"/>
    </source>
</evidence>
<keyword evidence="9" id="KW-0472">Membrane</keyword>
<dbReference type="InterPro" id="IPR036772">
    <property type="entry name" value="SRCR-like_dom_sf"/>
</dbReference>
<dbReference type="GO" id="GO:0016020">
    <property type="term" value="C:membrane"/>
    <property type="evidence" value="ECO:0007669"/>
    <property type="project" value="InterPro"/>
</dbReference>
<keyword evidence="5" id="KW-1015">Disulfide bond</keyword>
<dbReference type="FunFam" id="2.40.10.10:FF:000003">
    <property type="entry name" value="Transmembrane serine protease 3"/>
    <property type="match status" value="1"/>
</dbReference>
<dbReference type="PROSITE" id="PS50240">
    <property type="entry name" value="TRYPSIN_DOM"/>
    <property type="match status" value="1"/>
</dbReference>
<evidence type="ECO:0000259" key="10">
    <source>
        <dbReference type="PROSITE" id="PS50240"/>
    </source>
</evidence>
<comment type="caution">
    <text evidence="12">The sequence shown here is derived from an EMBL/GenBank/DDBJ whole genome shotgun (WGS) entry which is preliminary data.</text>
</comment>